<evidence type="ECO:0000256" key="9">
    <source>
        <dbReference type="SAM" id="Phobius"/>
    </source>
</evidence>
<proteinExistence type="inferred from homology"/>
<evidence type="ECO:0000256" key="5">
    <source>
        <dbReference type="ARBA" id="ARBA00022692"/>
    </source>
</evidence>
<evidence type="ECO:0000256" key="1">
    <source>
        <dbReference type="ARBA" id="ARBA00004429"/>
    </source>
</evidence>
<keyword evidence="11" id="KW-1185">Reference proteome</keyword>
<feature type="transmembrane region" description="Helical" evidence="9">
    <location>
        <begin position="70"/>
        <end position="93"/>
    </location>
</feature>
<evidence type="ECO:0000313" key="10">
    <source>
        <dbReference type="EMBL" id="MDX5984407.1"/>
    </source>
</evidence>
<dbReference type="InterPro" id="IPR007272">
    <property type="entry name" value="Sulf_transp_TsuA/YedE"/>
</dbReference>
<keyword evidence="3" id="KW-1003">Cell membrane</keyword>
<reference evidence="10 11" key="1">
    <citation type="submission" date="2023-11" db="EMBL/GenBank/DDBJ databases">
        <title>MicrobeMod: A computational toolkit for identifying prokaryotic methylation and restriction-modification with nanopore sequencing.</title>
        <authorList>
            <person name="Crits-Christoph A."/>
            <person name="Kang S.C."/>
            <person name="Lee H."/>
            <person name="Ostrov N."/>
        </authorList>
    </citation>
    <scope>NUCLEOTIDE SEQUENCE [LARGE SCALE GENOMIC DNA]</scope>
    <source>
        <strain evidence="10 11">ATCC 14820</strain>
    </source>
</reference>
<evidence type="ECO:0000256" key="4">
    <source>
        <dbReference type="ARBA" id="ARBA00022519"/>
    </source>
</evidence>
<accession>A0ABU4PKP5</accession>
<comment type="subcellular location">
    <subcellularLocation>
        <location evidence="1">Cell inner membrane</location>
        <topology evidence="1">Multi-pass membrane protein</topology>
    </subcellularLocation>
</comment>
<dbReference type="Proteomes" id="UP001279660">
    <property type="component" value="Unassembled WGS sequence"/>
</dbReference>
<keyword evidence="6 9" id="KW-1133">Transmembrane helix</keyword>
<feature type="transmembrane region" description="Helical" evidence="9">
    <location>
        <begin position="114"/>
        <end position="134"/>
    </location>
</feature>
<protein>
    <submittedName>
        <fullName evidence="10">YeeE/YedE thiosulfate transporter family protein</fullName>
    </submittedName>
</protein>
<keyword evidence="2" id="KW-0813">Transport</keyword>
<comment type="similarity">
    <text evidence="8">Belongs to the TsuA/YedE (TC 9.B.102) family.</text>
</comment>
<gene>
    <name evidence="10" type="ORF">SIL82_09040</name>
</gene>
<organism evidence="10 11">
    <name type="scientific">Sphingomonas echinoides</name>
    <dbReference type="NCBI Taxonomy" id="59803"/>
    <lineage>
        <taxon>Bacteria</taxon>
        <taxon>Pseudomonadati</taxon>
        <taxon>Pseudomonadota</taxon>
        <taxon>Alphaproteobacteria</taxon>
        <taxon>Sphingomonadales</taxon>
        <taxon>Sphingomonadaceae</taxon>
        <taxon>Sphingomonas</taxon>
    </lineage>
</organism>
<feature type="transmembrane region" description="Helical" evidence="9">
    <location>
        <begin position="6"/>
        <end position="24"/>
    </location>
</feature>
<keyword evidence="4" id="KW-0997">Cell inner membrane</keyword>
<evidence type="ECO:0000256" key="7">
    <source>
        <dbReference type="ARBA" id="ARBA00023136"/>
    </source>
</evidence>
<evidence type="ECO:0000256" key="2">
    <source>
        <dbReference type="ARBA" id="ARBA00022448"/>
    </source>
</evidence>
<evidence type="ECO:0000313" key="11">
    <source>
        <dbReference type="Proteomes" id="UP001279660"/>
    </source>
</evidence>
<dbReference type="PANTHER" id="PTHR30574">
    <property type="entry name" value="INNER MEMBRANE PROTEIN YEDE"/>
    <property type="match status" value="1"/>
</dbReference>
<name>A0ABU4PKP5_9SPHN</name>
<dbReference type="EMBL" id="JAWXXV010000001">
    <property type="protein sequence ID" value="MDX5984407.1"/>
    <property type="molecule type" value="Genomic_DNA"/>
</dbReference>
<dbReference type="Pfam" id="PF04143">
    <property type="entry name" value="Sulf_transp"/>
    <property type="match status" value="1"/>
</dbReference>
<evidence type="ECO:0000256" key="8">
    <source>
        <dbReference type="ARBA" id="ARBA00035655"/>
    </source>
</evidence>
<evidence type="ECO:0000256" key="3">
    <source>
        <dbReference type="ARBA" id="ARBA00022475"/>
    </source>
</evidence>
<dbReference type="RefSeq" id="WP_010403366.1">
    <property type="nucleotide sequence ID" value="NZ_JAWXXV010000001.1"/>
</dbReference>
<dbReference type="PANTHER" id="PTHR30574:SF1">
    <property type="entry name" value="SULPHUR TRANSPORT DOMAIN-CONTAINING PROTEIN"/>
    <property type="match status" value="1"/>
</dbReference>
<evidence type="ECO:0000256" key="6">
    <source>
        <dbReference type="ARBA" id="ARBA00022989"/>
    </source>
</evidence>
<keyword evidence="5 9" id="KW-0812">Transmembrane</keyword>
<sequence>MTPYLASLAGGMLLGLSAALLLVVNGRIVGISGIVGRLLGGQQIAPNIAFVVGLLAGPMLYTTAFGQPPVVTIIASTPLILVSGLLVGVGARMGSGCTSGHGILGIARFSKRSLAATATFLTSGIVAATIMGLLR</sequence>
<comment type="caution">
    <text evidence="10">The sequence shown here is derived from an EMBL/GenBank/DDBJ whole genome shotgun (WGS) entry which is preliminary data.</text>
</comment>
<keyword evidence="7 9" id="KW-0472">Membrane</keyword>
<feature type="transmembrane region" description="Helical" evidence="9">
    <location>
        <begin position="44"/>
        <end position="64"/>
    </location>
</feature>